<gene>
    <name evidence="2" type="ORF">GCM10017786_01660</name>
</gene>
<evidence type="ECO:0000313" key="2">
    <source>
        <dbReference type="EMBL" id="GHE76339.1"/>
    </source>
</evidence>
<dbReference type="Gene3D" id="3.40.50.1820">
    <property type="entry name" value="alpha/beta hydrolase"/>
    <property type="match status" value="1"/>
</dbReference>
<dbReference type="InterPro" id="IPR029058">
    <property type="entry name" value="AB_hydrolase_fold"/>
</dbReference>
<accession>A0ABQ3IDB3</accession>
<sequence length="286" mass="30849">MQSGMLDVEGASLYYEKRGSGPALLLIAGAGGDAGYFSGLADELSDAFTVITYDRRGNSRSTGRFEAPMKMTDQSNDARALIEGLAGGKALVFGNSGGAIVGLDLAARHPDVVAGLIAHEPPALRVLPADDPWRGFFDRMEARYTEAGPAVAGAEFVATIRGEGSYAWPEDVQKRFLGNVDYLFRWEWAEWARFEPDERALAEAPFPIVLGAGAADRGLHYGRPSVEIASRIGVPWVEFPGIHLEFLPRPKLFGAALRAVASQMHTSSEPVPELWNTETELAVTAI</sequence>
<dbReference type="EMBL" id="BNAU01000001">
    <property type="protein sequence ID" value="GHE76339.1"/>
    <property type="molecule type" value="Genomic_DNA"/>
</dbReference>
<dbReference type="PANTHER" id="PTHR43433:SF5">
    <property type="entry name" value="AB HYDROLASE-1 DOMAIN-CONTAINING PROTEIN"/>
    <property type="match status" value="1"/>
</dbReference>
<keyword evidence="3" id="KW-1185">Reference proteome</keyword>
<proteinExistence type="predicted"/>
<dbReference type="PANTHER" id="PTHR43433">
    <property type="entry name" value="HYDROLASE, ALPHA/BETA FOLD FAMILY PROTEIN"/>
    <property type="match status" value="1"/>
</dbReference>
<dbReference type="Proteomes" id="UP000605897">
    <property type="component" value="Unassembled WGS sequence"/>
</dbReference>
<feature type="domain" description="AB hydrolase-1" evidence="1">
    <location>
        <begin position="22"/>
        <end position="167"/>
    </location>
</feature>
<name>A0ABQ3IDB3_9PSEU</name>
<protein>
    <submittedName>
        <fullName evidence="2">Alpha/beta hydrolase</fullName>
    </submittedName>
</protein>
<dbReference type="InterPro" id="IPR050471">
    <property type="entry name" value="AB_hydrolase"/>
</dbReference>
<evidence type="ECO:0000313" key="3">
    <source>
        <dbReference type="Proteomes" id="UP000605897"/>
    </source>
</evidence>
<organism evidence="2 3">
    <name type="scientific">Amycolatopsis deserti</name>
    <dbReference type="NCBI Taxonomy" id="185696"/>
    <lineage>
        <taxon>Bacteria</taxon>
        <taxon>Bacillati</taxon>
        <taxon>Actinomycetota</taxon>
        <taxon>Actinomycetes</taxon>
        <taxon>Pseudonocardiales</taxon>
        <taxon>Pseudonocardiaceae</taxon>
        <taxon>Amycolatopsis</taxon>
    </lineage>
</organism>
<dbReference type="SUPFAM" id="SSF53474">
    <property type="entry name" value="alpha/beta-Hydrolases"/>
    <property type="match status" value="1"/>
</dbReference>
<keyword evidence="2" id="KW-0378">Hydrolase</keyword>
<dbReference type="Pfam" id="PF00561">
    <property type="entry name" value="Abhydrolase_1"/>
    <property type="match status" value="1"/>
</dbReference>
<reference evidence="3" key="1">
    <citation type="journal article" date="2019" name="Int. J. Syst. Evol. Microbiol.">
        <title>The Global Catalogue of Microorganisms (GCM) 10K type strain sequencing project: providing services to taxonomists for standard genome sequencing and annotation.</title>
        <authorList>
            <consortium name="The Broad Institute Genomics Platform"/>
            <consortium name="The Broad Institute Genome Sequencing Center for Infectious Disease"/>
            <person name="Wu L."/>
            <person name="Ma J."/>
        </authorList>
    </citation>
    <scope>NUCLEOTIDE SEQUENCE [LARGE SCALE GENOMIC DNA]</scope>
    <source>
        <strain evidence="3">CGMCC 4.7677</strain>
    </source>
</reference>
<evidence type="ECO:0000259" key="1">
    <source>
        <dbReference type="Pfam" id="PF00561"/>
    </source>
</evidence>
<dbReference type="GO" id="GO:0016787">
    <property type="term" value="F:hydrolase activity"/>
    <property type="evidence" value="ECO:0007669"/>
    <property type="project" value="UniProtKB-KW"/>
</dbReference>
<comment type="caution">
    <text evidence="2">The sequence shown here is derived from an EMBL/GenBank/DDBJ whole genome shotgun (WGS) entry which is preliminary data.</text>
</comment>
<dbReference type="InterPro" id="IPR000073">
    <property type="entry name" value="AB_hydrolase_1"/>
</dbReference>